<dbReference type="Pfam" id="PF00266">
    <property type="entry name" value="Aminotran_5"/>
    <property type="match status" value="1"/>
</dbReference>
<dbReference type="InterPro" id="IPR020578">
    <property type="entry name" value="Aminotrans_V_PyrdxlP_BS"/>
</dbReference>
<evidence type="ECO:0000256" key="3">
    <source>
        <dbReference type="ARBA" id="ARBA00022679"/>
    </source>
</evidence>
<dbReference type="EMBL" id="AWVP01000098">
    <property type="protein sequence ID" value="ERK56254.1"/>
    <property type="molecule type" value="Genomic_DNA"/>
</dbReference>
<evidence type="ECO:0000256" key="7">
    <source>
        <dbReference type="RuleBase" id="RU004075"/>
    </source>
</evidence>
<dbReference type="Gene3D" id="3.90.1150.10">
    <property type="entry name" value="Aspartate Aminotransferase, domain 1"/>
    <property type="match status" value="1"/>
</dbReference>
<dbReference type="InterPro" id="IPR015421">
    <property type="entry name" value="PyrdxlP-dep_Trfase_major"/>
</dbReference>
<proteinExistence type="inferred from homology"/>
<organism evidence="10 11">
    <name type="scientific">Gemella bergeri ATCC 700627</name>
    <dbReference type="NCBI Taxonomy" id="1321820"/>
    <lineage>
        <taxon>Bacteria</taxon>
        <taxon>Bacillati</taxon>
        <taxon>Bacillota</taxon>
        <taxon>Bacilli</taxon>
        <taxon>Bacillales</taxon>
        <taxon>Gemellaceae</taxon>
        <taxon>Gemella</taxon>
    </lineage>
</organism>
<accession>U2QJ61</accession>
<dbReference type="HOGENOM" id="CLU_027686_1_1_9"/>
<dbReference type="PIRSF" id="PIRSF000524">
    <property type="entry name" value="SPT"/>
    <property type="match status" value="1"/>
</dbReference>
<dbReference type="eggNOG" id="COG0075">
    <property type="taxonomic scope" value="Bacteria"/>
</dbReference>
<dbReference type="InterPro" id="IPR024169">
    <property type="entry name" value="SP_NH2Trfase/AEP_transaminase"/>
</dbReference>
<evidence type="ECO:0000256" key="8">
    <source>
        <dbReference type="RuleBase" id="RU004504"/>
    </source>
</evidence>
<feature type="domain" description="Aminotransferase class V" evidence="9">
    <location>
        <begin position="27"/>
        <end position="315"/>
    </location>
</feature>
<comment type="caution">
    <text evidence="10">The sequence shown here is derived from an EMBL/GenBank/DDBJ whole genome shotgun (WGS) entry which is preliminary data.</text>
</comment>
<dbReference type="PANTHER" id="PTHR42778:SF1">
    <property type="entry name" value="2-AMINOETHYLPHOSPHONATE--PYRUVATE TRANSAMINASE"/>
    <property type="match status" value="1"/>
</dbReference>
<evidence type="ECO:0000256" key="4">
    <source>
        <dbReference type="ARBA" id="ARBA00022898"/>
    </source>
</evidence>
<evidence type="ECO:0000256" key="6">
    <source>
        <dbReference type="PIRSR" id="PIRSR000524-50"/>
    </source>
</evidence>
<evidence type="ECO:0000256" key="2">
    <source>
        <dbReference type="ARBA" id="ARBA00022576"/>
    </source>
</evidence>
<name>U2QJ61_9BACL</name>
<evidence type="ECO:0000313" key="11">
    <source>
        <dbReference type="Proteomes" id="UP000016637"/>
    </source>
</evidence>
<dbReference type="GO" id="GO:0008483">
    <property type="term" value="F:transaminase activity"/>
    <property type="evidence" value="ECO:0007669"/>
    <property type="project" value="UniProtKB-KW"/>
</dbReference>
<dbReference type="InterPro" id="IPR000192">
    <property type="entry name" value="Aminotrans_V_dom"/>
</dbReference>
<comment type="similarity">
    <text evidence="7">Belongs to the class-V pyridoxal-phosphate-dependent aminotransferase family.</text>
</comment>
<comment type="cofactor">
    <cofactor evidence="1 6 8">
        <name>pyridoxal 5'-phosphate</name>
        <dbReference type="ChEBI" id="CHEBI:597326"/>
    </cofactor>
</comment>
<feature type="modified residue" description="N6-(pyridoxal phosphate)lysine" evidence="6">
    <location>
        <position position="186"/>
    </location>
</feature>
<keyword evidence="3 10" id="KW-0808">Transferase</keyword>
<gene>
    <name evidence="10" type="ORF">HMPREF1983_01441</name>
</gene>
<sequence>MINFSVGPVHLTKEVMEAYGDIPYFRTNEFSDIMLENEKLVKELTNASGDDRVIFLTGSGTAGMESSVINTLTSEDKILIINGGSFGTRFAEICSLKKLNYEEVIIGFEEILTLEKLEKYSNRNFTVLVVNLDETSIGKLYDIELISKFCRENNLFLIVDAISAFLADEIDVIKHGIDVLIIGSQKALACPPGVAIIVLSKRAIDRIKNINHDILYFDFKKALKDGERGQTPFTPAVGILLQLNARLKQISSTGGVEAERKKIEKLANDFREKVKELPLTIPKYKLSNTVTPLLTNNCSAKDIFNILKDEYKIWVCPNGGELGEKLFRVGHIGNLSIEKNNELIRALYELKERNILK</sequence>
<protein>
    <submittedName>
        <fullName evidence="10">Aminotransferase, class V</fullName>
    </submittedName>
</protein>
<evidence type="ECO:0000256" key="1">
    <source>
        <dbReference type="ARBA" id="ARBA00001933"/>
    </source>
</evidence>
<evidence type="ECO:0000256" key="5">
    <source>
        <dbReference type="PIRSR" id="PIRSR000524-1"/>
    </source>
</evidence>
<keyword evidence="4 6" id="KW-0663">Pyridoxal phosphate</keyword>
<dbReference type="Gene3D" id="3.40.640.10">
    <property type="entry name" value="Type I PLP-dependent aspartate aminotransferase-like (Major domain)"/>
    <property type="match status" value="1"/>
</dbReference>
<dbReference type="RefSeq" id="WP_021753090.1">
    <property type="nucleotide sequence ID" value="NZ_KI271844.1"/>
</dbReference>
<dbReference type="PATRIC" id="fig|1321820.3.peg.1391"/>
<keyword evidence="2 10" id="KW-0032">Aminotransferase</keyword>
<keyword evidence="11" id="KW-1185">Reference proteome</keyword>
<dbReference type="Proteomes" id="UP000016637">
    <property type="component" value="Unassembled WGS sequence"/>
</dbReference>
<dbReference type="PANTHER" id="PTHR42778">
    <property type="entry name" value="2-AMINOETHYLPHOSPHONATE--PYRUVATE TRANSAMINASE"/>
    <property type="match status" value="1"/>
</dbReference>
<feature type="binding site" evidence="5">
    <location>
        <position position="328"/>
    </location>
    <ligand>
        <name>substrate</name>
    </ligand>
</feature>
<dbReference type="InterPro" id="IPR015422">
    <property type="entry name" value="PyrdxlP-dep_Trfase_small"/>
</dbReference>
<dbReference type="AlphaFoldDB" id="U2QJ61"/>
<dbReference type="SUPFAM" id="SSF53383">
    <property type="entry name" value="PLP-dependent transferases"/>
    <property type="match status" value="1"/>
</dbReference>
<dbReference type="PROSITE" id="PS00595">
    <property type="entry name" value="AA_TRANSFER_CLASS_5"/>
    <property type="match status" value="1"/>
</dbReference>
<evidence type="ECO:0000259" key="9">
    <source>
        <dbReference type="Pfam" id="PF00266"/>
    </source>
</evidence>
<dbReference type="InterPro" id="IPR015424">
    <property type="entry name" value="PyrdxlP-dep_Trfase"/>
</dbReference>
<reference evidence="10 11" key="1">
    <citation type="submission" date="2013-08" db="EMBL/GenBank/DDBJ databases">
        <authorList>
            <person name="Weinstock G."/>
            <person name="Sodergren E."/>
            <person name="Wylie T."/>
            <person name="Fulton L."/>
            <person name="Fulton R."/>
            <person name="Fronick C."/>
            <person name="O'Laughlin M."/>
            <person name="Godfrey J."/>
            <person name="Miner T."/>
            <person name="Herter B."/>
            <person name="Appelbaum E."/>
            <person name="Cordes M."/>
            <person name="Lek S."/>
            <person name="Wollam A."/>
            <person name="Pepin K.H."/>
            <person name="Palsikar V.B."/>
            <person name="Mitreva M."/>
            <person name="Wilson R.K."/>
        </authorList>
    </citation>
    <scope>NUCLEOTIDE SEQUENCE [LARGE SCALE GENOMIC DNA]</scope>
    <source>
        <strain evidence="10 11">ATCC 700627</strain>
    </source>
</reference>
<evidence type="ECO:0000313" key="10">
    <source>
        <dbReference type="EMBL" id="ERK56254.1"/>
    </source>
</evidence>